<dbReference type="Proteomes" id="UP000027195">
    <property type="component" value="Unassembled WGS sequence"/>
</dbReference>
<organism evidence="1 2">
    <name type="scientific">Botryobasidium botryosum (strain FD-172 SS1)</name>
    <dbReference type="NCBI Taxonomy" id="930990"/>
    <lineage>
        <taxon>Eukaryota</taxon>
        <taxon>Fungi</taxon>
        <taxon>Dikarya</taxon>
        <taxon>Basidiomycota</taxon>
        <taxon>Agaricomycotina</taxon>
        <taxon>Agaricomycetes</taxon>
        <taxon>Cantharellales</taxon>
        <taxon>Botryobasidiaceae</taxon>
        <taxon>Botryobasidium</taxon>
    </lineage>
</organism>
<sequence>MRLIDPDLPEFERDPVSYFNGYTPRLRDLLLTRIYISLDTPIYLGLQKLHLSFIIFTDTPTVSLIRNLITCPLLEELTLREVYFPFIDTLSPVVAFLPCLRIMNISLVNLHTRYLLASIQAPAELMLSVGLNCRGLAPSIVTDVDTSALERLPSLARIHSIDIKHNDDAKRCVVVGTSDPHSKFEVLKLDYFLGTPALTDCPPSFAYALRVDADSHIVCPLLRWLWLESDPPPDSQRLFEVLESRASSNWSVVLDASASLFHLTLRGSNFFDWKLVPKLLQLSVIVDWAKSERKVGSK</sequence>
<evidence type="ECO:0008006" key="3">
    <source>
        <dbReference type="Google" id="ProtNLM"/>
    </source>
</evidence>
<protein>
    <recommendedName>
        <fullName evidence="3">F-box domain-containing protein</fullName>
    </recommendedName>
</protein>
<dbReference type="EMBL" id="KL198047">
    <property type="protein sequence ID" value="KDQ12834.1"/>
    <property type="molecule type" value="Genomic_DNA"/>
</dbReference>
<accession>A0A067MBC3</accession>
<evidence type="ECO:0000313" key="1">
    <source>
        <dbReference type="EMBL" id="KDQ12834.1"/>
    </source>
</evidence>
<reference evidence="2" key="1">
    <citation type="journal article" date="2014" name="Proc. Natl. Acad. Sci. U.S.A.">
        <title>Extensive sampling of basidiomycete genomes demonstrates inadequacy of the white-rot/brown-rot paradigm for wood decay fungi.</title>
        <authorList>
            <person name="Riley R."/>
            <person name="Salamov A.A."/>
            <person name="Brown D.W."/>
            <person name="Nagy L.G."/>
            <person name="Floudas D."/>
            <person name="Held B.W."/>
            <person name="Levasseur A."/>
            <person name="Lombard V."/>
            <person name="Morin E."/>
            <person name="Otillar R."/>
            <person name="Lindquist E.A."/>
            <person name="Sun H."/>
            <person name="LaButti K.M."/>
            <person name="Schmutz J."/>
            <person name="Jabbour D."/>
            <person name="Luo H."/>
            <person name="Baker S.E."/>
            <person name="Pisabarro A.G."/>
            <person name="Walton J.D."/>
            <person name="Blanchette R.A."/>
            <person name="Henrissat B."/>
            <person name="Martin F."/>
            <person name="Cullen D."/>
            <person name="Hibbett D.S."/>
            <person name="Grigoriev I.V."/>
        </authorList>
    </citation>
    <scope>NUCLEOTIDE SEQUENCE [LARGE SCALE GENOMIC DNA]</scope>
    <source>
        <strain evidence="2">FD-172 SS1</strain>
    </source>
</reference>
<dbReference type="HOGENOM" id="CLU_933802_0_0_1"/>
<proteinExistence type="predicted"/>
<dbReference type="AlphaFoldDB" id="A0A067MBC3"/>
<dbReference type="InParanoid" id="A0A067MBC3"/>
<evidence type="ECO:0000313" key="2">
    <source>
        <dbReference type="Proteomes" id="UP000027195"/>
    </source>
</evidence>
<gene>
    <name evidence="1" type="ORF">BOTBODRAFT_403128</name>
</gene>
<dbReference type="STRING" id="930990.A0A067MBC3"/>
<dbReference type="SUPFAM" id="SSF52047">
    <property type="entry name" value="RNI-like"/>
    <property type="match status" value="1"/>
</dbReference>
<keyword evidence="2" id="KW-1185">Reference proteome</keyword>
<name>A0A067MBC3_BOTB1</name>